<feature type="region of interest" description="Disordered" evidence="5">
    <location>
        <begin position="95"/>
        <end position="137"/>
    </location>
</feature>
<name>A0ABR2VTI8_9FUNG</name>
<dbReference type="PROSITE" id="PS50896">
    <property type="entry name" value="LISH"/>
    <property type="match status" value="1"/>
</dbReference>
<evidence type="ECO:0000313" key="7">
    <source>
        <dbReference type="Proteomes" id="UP001479436"/>
    </source>
</evidence>
<dbReference type="PANTHER" id="PTHR45093">
    <property type="entry name" value="TRANSCRIPTION ACTIVATOR MSS11"/>
    <property type="match status" value="1"/>
</dbReference>
<comment type="caution">
    <text evidence="6">The sequence shown here is derived from an EMBL/GenBank/DDBJ whole genome shotgun (WGS) entry which is preliminary data.</text>
</comment>
<organism evidence="6 7">
    <name type="scientific">Basidiobolus ranarum</name>
    <dbReference type="NCBI Taxonomy" id="34480"/>
    <lineage>
        <taxon>Eukaryota</taxon>
        <taxon>Fungi</taxon>
        <taxon>Fungi incertae sedis</taxon>
        <taxon>Zoopagomycota</taxon>
        <taxon>Entomophthoromycotina</taxon>
        <taxon>Basidiobolomycetes</taxon>
        <taxon>Basidiobolales</taxon>
        <taxon>Basidiobolaceae</taxon>
        <taxon>Basidiobolus</taxon>
    </lineage>
</organism>
<evidence type="ECO:0000256" key="3">
    <source>
        <dbReference type="ARBA" id="ARBA00023163"/>
    </source>
</evidence>
<evidence type="ECO:0008006" key="8">
    <source>
        <dbReference type="Google" id="ProtNLM"/>
    </source>
</evidence>
<dbReference type="EMBL" id="JASJQH010007819">
    <property type="protein sequence ID" value="KAK9701384.1"/>
    <property type="molecule type" value="Genomic_DNA"/>
</dbReference>
<evidence type="ECO:0000256" key="5">
    <source>
        <dbReference type="SAM" id="MobiDB-lite"/>
    </source>
</evidence>
<evidence type="ECO:0000256" key="1">
    <source>
        <dbReference type="ARBA" id="ARBA00004123"/>
    </source>
</evidence>
<dbReference type="Pfam" id="PF08513">
    <property type="entry name" value="LisH"/>
    <property type="match status" value="1"/>
</dbReference>
<dbReference type="PANTHER" id="PTHR45093:SF2">
    <property type="entry name" value="LISH DOMAIN-CONTAINING PROTEIN"/>
    <property type="match status" value="1"/>
</dbReference>
<sequence>MAQPPTKNVWEGDKMLNIYIYDYCLKRNWTGAAQAFMNEAQVARDSQVPINSPNGFLYEWWVVFWDIFSARTNKTGSKDAQSFVEAQNLKAQRNQFGQMQKMMGQTPQQSGQNPLSSAQPQQSNTSQLTSVEFISQA</sequence>
<dbReference type="InterPro" id="IPR006594">
    <property type="entry name" value="LisH"/>
</dbReference>
<evidence type="ECO:0000256" key="4">
    <source>
        <dbReference type="ARBA" id="ARBA00023242"/>
    </source>
</evidence>
<keyword evidence="2" id="KW-0805">Transcription regulation</keyword>
<gene>
    <name evidence="6" type="ORF">K7432_011747</name>
</gene>
<keyword evidence="7" id="KW-1185">Reference proteome</keyword>
<proteinExistence type="predicted"/>
<evidence type="ECO:0000256" key="2">
    <source>
        <dbReference type="ARBA" id="ARBA00023015"/>
    </source>
</evidence>
<evidence type="ECO:0000313" key="6">
    <source>
        <dbReference type="EMBL" id="KAK9701384.1"/>
    </source>
</evidence>
<protein>
    <recommendedName>
        <fullName evidence="8">LisH domain-containing protein</fullName>
    </recommendedName>
</protein>
<reference evidence="6 7" key="1">
    <citation type="submission" date="2023-04" db="EMBL/GenBank/DDBJ databases">
        <title>Genome of Basidiobolus ranarum AG-B5.</title>
        <authorList>
            <person name="Stajich J.E."/>
            <person name="Carter-House D."/>
            <person name="Gryganskyi A."/>
        </authorList>
    </citation>
    <scope>NUCLEOTIDE SEQUENCE [LARGE SCALE GENOMIC DNA]</scope>
    <source>
        <strain evidence="6 7">AG-B5</strain>
    </source>
</reference>
<keyword evidence="3" id="KW-0804">Transcription</keyword>
<accession>A0ABR2VTI8</accession>
<keyword evidence="4" id="KW-0539">Nucleus</keyword>
<comment type="subcellular location">
    <subcellularLocation>
        <location evidence="1">Nucleus</location>
    </subcellularLocation>
</comment>
<dbReference type="Proteomes" id="UP001479436">
    <property type="component" value="Unassembled WGS sequence"/>
</dbReference>